<comment type="caution">
    <text evidence="1">The sequence shown here is derived from an EMBL/GenBank/DDBJ whole genome shotgun (WGS) entry which is preliminary data.</text>
</comment>
<keyword evidence="2" id="KW-1185">Reference proteome</keyword>
<dbReference type="Proteomes" id="UP000824120">
    <property type="component" value="Chromosome 5"/>
</dbReference>
<dbReference type="AlphaFoldDB" id="A0A9J5Z1D7"/>
<evidence type="ECO:0000313" key="2">
    <source>
        <dbReference type="Proteomes" id="UP000824120"/>
    </source>
</evidence>
<name>A0A9J5Z1D7_SOLCO</name>
<evidence type="ECO:0000313" key="1">
    <source>
        <dbReference type="EMBL" id="KAG5606755.1"/>
    </source>
</evidence>
<reference evidence="1 2" key="1">
    <citation type="submission" date="2020-09" db="EMBL/GenBank/DDBJ databases">
        <title>De no assembly of potato wild relative species, Solanum commersonii.</title>
        <authorList>
            <person name="Cho K."/>
        </authorList>
    </citation>
    <scope>NUCLEOTIDE SEQUENCE [LARGE SCALE GENOMIC DNA]</scope>
    <source>
        <strain evidence="1">LZ3.2</strain>
        <tissue evidence="1">Leaf</tissue>
    </source>
</reference>
<organism evidence="1 2">
    <name type="scientific">Solanum commersonii</name>
    <name type="common">Commerson's wild potato</name>
    <name type="synonym">Commerson's nightshade</name>
    <dbReference type="NCBI Taxonomy" id="4109"/>
    <lineage>
        <taxon>Eukaryota</taxon>
        <taxon>Viridiplantae</taxon>
        <taxon>Streptophyta</taxon>
        <taxon>Embryophyta</taxon>
        <taxon>Tracheophyta</taxon>
        <taxon>Spermatophyta</taxon>
        <taxon>Magnoliopsida</taxon>
        <taxon>eudicotyledons</taxon>
        <taxon>Gunneridae</taxon>
        <taxon>Pentapetalae</taxon>
        <taxon>asterids</taxon>
        <taxon>lamiids</taxon>
        <taxon>Solanales</taxon>
        <taxon>Solanaceae</taxon>
        <taxon>Solanoideae</taxon>
        <taxon>Solaneae</taxon>
        <taxon>Solanum</taxon>
    </lineage>
</organism>
<dbReference type="EMBL" id="JACXVP010000005">
    <property type="protein sequence ID" value="KAG5606755.1"/>
    <property type="molecule type" value="Genomic_DNA"/>
</dbReference>
<protein>
    <submittedName>
        <fullName evidence="1">Uncharacterized protein</fullName>
    </submittedName>
</protein>
<dbReference type="OrthoDB" id="1278824at2759"/>
<proteinExistence type="predicted"/>
<sequence>MIENGLNGNWMIIPCNPHLQPPPHDRVHKTTTWSWKLAQNESDFSLFSGNHVKLIEEMKNLELGSTSHAKMNKIHDDKGKRSVEYELRD</sequence>
<gene>
    <name evidence="1" type="ORF">H5410_028247</name>
</gene>
<accession>A0A9J5Z1D7</accession>